<dbReference type="SUPFAM" id="SSF52540">
    <property type="entry name" value="P-loop containing nucleoside triphosphate hydrolases"/>
    <property type="match status" value="1"/>
</dbReference>
<dbReference type="InterPro" id="IPR027417">
    <property type="entry name" value="P-loop_NTPase"/>
</dbReference>
<dbReference type="EMBL" id="QQTP01000014">
    <property type="protein sequence ID" value="RDJ21061.1"/>
    <property type="molecule type" value="Genomic_DNA"/>
</dbReference>
<name>A0A370L101_9HYPH</name>
<dbReference type="AlphaFoldDB" id="A0A370L101"/>
<evidence type="ECO:0000313" key="1">
    <source>
        <dbReference type="EMBL" id="RDJ21061.1"/>
    </source>
</evidence>
<protein>
    <recommendedName>
        <fullName evidence="3">Cytidylate kinase</fullName>
    </recommendedName>
</protein>
<dbReference type="Pfam" id="PF13238">
    <property type="entry name" value="AAA_18"/>
    <property type="match status" value="1"/>
</dbReference>
<sequence>MIVCLFGPSCVGKTTLAQRAAVALGLPLRSCGEAVRAAATAHGLTINDLPDEQHREVDAGTVVWAMGNKSCIVEGRYLDRVFADSRTPVTLILIRASDACRVSRAKGRSGNTTFSADDLRRLDDEDNAFRERLFGDRVAAMPWQVLDTSGLTVDECARQLRELIELALCQPPG</sequence>
<reference evidence="2" key="1">
    <citation type="submission" date="2018-07" db="EMBL/GenBank/DDBJ databases">
        <authorList>
            <person name="Safronova V.I."/>
            <person name="Chirak E.R."/>
            <person name="Sazanova A.L."/>
        </authorList>
    </citation>
    <scope>NUCLEOTIDE SEQUENCE [LARGE SCALE GENOMIC DNA]</scope>
    <source>
        <strain evidence="2">RCAM04685</strain>
    </source>
</reference>
<organism evidence="1 2">
    <name type="scientific">Bosea caraganae</name>
    <dbReference type="NCBI Taxonomy" id="2763117"/>
    <lineage>
        <taxon>Bacteria</taxon>
        <taxon>Pseudomonadati</taxon>
        <taxon>Pseudomonadota</taxon>
        <taxon>Alphaproteobacteria</taxon>
        <taxon>Hyphomicrobiales</taxon>
        <taxon>Boseaceae</taxon>
        <taxon>Bosea</taxon>
    </lineage>
</organism>
<evidence type="ECO:0008006" key="3">
    <source>
        <dbReference type="Google" id="ProtNLM"/>
    </source>
</evidence>
<proteinExistence type="predicted"/>
<dbReference type="RefSeq" id="WP_114831515.1">
    <property type="nucleotide sequence ID" value="NZ_QQTO01000016.1"/>
</dbReference>
<evidence type="ECO:0000313" key="2">
    <source>
        <dbReference type="Proteomes" id="UP000255207"/>
    </source>
</evidence>
<dbReference type="Proteomes" id="UP000255207">
    <property type="component" value="Unassembled WGS sequence"/>
</dbReference>
<accession>A0A370L101</accession>
<keyword evidence="2" id="KW-1185">Reference proteome</keyword>
<comment type="caution">
    <text evidence="1">The sequence shown here is derived from an EMBL/GenBank/DDBJ whole genome shotgun (WGS) entry which is preliminary data.</text>
</comment>
<dbReference type="Gene3D" id="3.40.50.300">
    <property type="entry name" value="P-loop containing nucleotide triphosphate hydrolases"/>
    <property type="match status" value="1"/>
</dbReference>
<gene>
    <name evidence="1" type="ORF">DWE98_22320</name>
</gene>